<gene>
    <name evidence="2" type="ORF">BDN70DRAFT_118625</name>
</gene>
<feature type="compositionally biased region" description="Acidic residues" evidence="1">
    <location>
        <begin position="243"/>
        <end position="270"/>
    </location>
</feature>
<feature type="compositionally biased region" description="Polar residues" evidence="1">
    <location>
        <begin position="176"/>
        <end position="187"/>
    </location>
</feature>
<keyword evidence="3" id="KW-1185">Reference proteome</keyword>
<evidence type="ECO:0000313" key="2">
    <source>
        <dbReference type="EMBL" id="KAF9477229.1"/>
    </source>
</evidence>
<feature type="compositionally biased region" description="Basic and acidic residues" evidence="1">
    <location>
        <begin position="804"/>
        <end position="815"/>
    </location>
</feature>
<dbReference type="OrthoDB" id="5590473at2759"/>
<feature type="region of interest" description="Disordered" evidence="1">
    <location>
        <begin position="802"/>
        <end position="878"/>
    </location>
</feature>
<organism evidence="2 3">
    <name type="scientific">Pholiota conissans</name>
    <dbReference type="NCBI Taxonomy" id="109636"/>
    <lineage>
        <taxon>Eukaryota</taxon>
        <taxon>Fungi</taxon>
        <taxon>Dikarya</taxon>
        <taxon>Basidiomycota</taxon>
        <taxon>Agaricomycotina</taxon>
        <taxon>Agaricomycetes</taxon>
        <taxon>Agaricomycetidae</taxon>
        <taxon>Agaricales</taxon>
        <taxon>Agaricineae</taxon>
        <taxon>Strophariaceae</taxon>
        <taxon>Pholiota</taxon>
    </lineage>
</organism>
<proteinExistence type="predicted"/>
<feature type="compositionally biased region" description="Low complexity" evidence="1">
    <location>
        <begin position="816"/>
        <end position="837"/>
    </location>
</feature>
<feature type="compositionally biased region" description="Basic and acidic residues" evidence="1">
    <location>
        <begin position="208"/>
        <end position="229"/>
    </location>
</feature>
<feature type="compositionally biased region" description="Polar residues" evidence="1">
    <location>
        <begin position="848"/>
        <end position="857"/>
    </location>
</feature>
<feature type="compositionally biased region" description="Basic and acidic residues" evidence="1">
    <location>
        <begin position="714"/>
        <end position="732"/>
    </location>
</feature>
<feature type="compositionally biased region" description="Basic residues" evidence="1">
    <location>
        <begin position="519"/>
        <end position="530"/>
    </location>
</feature>
<dbReference type="EMBL" id="MU155268">
    <property type="protein sequence ID" value="KAF9477229.1"/>
    <property type="molecule type" value="Genomic_DNA"/>
</dbReference>
<feature type="region of interest" description="Disordered" evidence="1">
    <location>
        <begin position="332"/>
        <end position="364"/>
    </location>
</feature>
<feature type="compositionally biased region" description="Basic and acidic residues" evidence="1">
    <location>
        <begin position="1"/>
        <end position="12"/>
    </location>
</feature>
<feature type="compositionally biased region" description="Basic residues" evidence="1">
    <location>
        <begin position="280"/>
        <end position="289"/>
    </location>
</feature>
<feature type="region of interest" description="Disordered" evidence="1">
    <location>
        <begin position="1"/>
        <end position="41"/>
    </location>
</feature>
<dbReference type="Proteomes" id="UP000807469">
    <property type="component" value="Unassembled WGS sequence"/>
</dbReference>
<feature type="region of interest" description="Disordered" evidence="1">
    <location>
        <begin position="701"/>
        <end position="744"/>
    </location>
</feature>
<accession>A0A9P5YXD8</accession>
<feature type="region of interest" description="Disordered" evidence="1">
    <location>
        <begin position="133"/>
        <end position="308"/>
    </location>
</feature>
<name>A0A9P5YXD8_9AGAR</name>
<feature type="compositionally biased region" description="Basic residues" evidence="1">
    <location>
        <begin position="26"/>
        <end position="37"/>
    </location>
</feature>
<evidence type="ECO:0000256" key="1">
    <source>
        <dbReference type="SAM" id="MobiDB-lite"/>
    </source>
</evidence>
<dbReference type="CDD" id="cd18724">
    <property type="entry name" value="PIN_LabA-like"/>
    <property type="match status" value="1"/>
</dbReference>
<reference evidence="2" key="1">
    <citation type="submission" date="2020-11" db="EMBL/GenBank/DDBJ databases">
        <authorList>
            <consortium name="DOE Joint Genome Institute"/>
            <person name="Ahrendt S."/>
            <person name="Riley R."/>
            <person name="Andreopoulos W."/>
            <person name="Labutti K."/>
            <person name="Pangilinan J."/>
            <person name="Ruiz-Duenas F.J."/>
            <person name="Barrasa J.M."/>
            <person name="Sanchez-Garcia M."/>
            <person name="Camarero S."/>
            <person name="Miyauchi S."/>
            <person name="Serrano A."/>
            <person name="Linde D."/>
            <person name="Babiker R."/>
            <person name="Drula E."/>
            <person name="Ayuso-Fernandez I."/>
            <person name="Pacheco R."/>
            <person name="Padilla G."/>
            <person name="Ferreira P."/>
            <person name="Barriuso J."/>
            <person name="Kellner H."/>
            <person name="Castanera R."/>
            <person name="Alfaro M."/>
            <person name="Ramirez L."/>
            <person name="Pisabarro A.G."/>
            <person name="Kuo A."/>
            <person name="Tritt A."/>
            <person name="Lipzen A."/>
            <person name="He G."/>
            <person name="Yan M."/>
            <person name="Ng V."/>
            <person name="Cullen D."/>
            <person name="Martin F."/>
            <person name="Rosso M.-N."/>
            <person name="Henrissat B."/>
            <person name="Hibbett D."/>
            <person name="Martinez A.T."/>
            <person name="Grigoriev I.V."/>
        </authorList>
    </citation>
    <scope>NUCLEOTIDE SEQUENCE</scope>
    <source>
        <strain evidence="2">CIRM-BRFM 674</strain>
    </source>
</reference>
<dbReference type="AlphaFoldDB" id="A0A9P5YXD8"/>
<feature type="compositionally biased region" description="Low complexity" evidence="1">
    <location>
        <begin position="91"/>
        <end position="102"/>
    </location>
</feature>
<protein>
    <submittedName>
        <fullName evidence="2">Uncharacterized protein</fullName>
    </submittedName>
</protein>
<feature type="region of interest" description="Disordered" evidence="1">
    <location>
        <begin position="488"/>
        <end position="586"/>
    </location>
</feature>
<comment type="caution">
    <text evidence="2">The sequence shown here is derived from an EMBL/GenBank/DDBJ whole genome shotgun (WGS) entry which is preliminary data.</text>
</comment>
<evidence type="ECO:0000313" key="3">
    <source>
        <dbReference type="Proteomes" id="UP000807469"/>
    </source>
</evidence>
<sequence>MEEHHWSNDHSSHIFLLENETENAQPKRKRRRKRPRTHAAATVVIVTQSIDAAGDVGAPASILNAQASEGTLEHFVSTQTVSSRRKRRSKSTPASATASSSSLLSAPLDINGLQTPSVPRTKDKEFLVPPASLSRAASKKKKEVPTITILRRPEELLTRSNARSDDDDSDFDGERTPTNFGIMQSDASRAPELGVPINLTGKKGNRVGRREREKEKSKYDATREHEAAKEGGASVGTDKTFDFDNDSDENDEDGVESQDDEDEEQGDDNDSLSNLSLLKPPRRRRRRRARDTAYIHTGTGNAGSYRSIPGTPGFLLSYPDGQANDGDERVVVDGGSKQSTAEDDNNSQSKASVATEKRKRTRRRLKAVKSVPDLMLETDIAGPSISTPAAAAAIVAEDRTQQAVIKATRGRLGAELLGSRDPLDMDRNPMQQYLLASGSGIILMNSPPEPKKLPPPDSKRGRLLALARQLRQLFPEQSEDLGRIIQRIENPSTAQGGKPKRVVTSDTREEFEAQTGASRPKRRRARKGGHAKTESESGTGPTGGDVFEFEDEQGDVLQDGDGGTSHMPEVEEEEEDVDPRGRPPRRSDTALVHVFIDHSNILIGLLSHLKKNQNRRNAMNKTRSRPLPALISKATAASGASNKTDAASAFAAVKASSSRPLPIPSNGDAGTKPVVPVEVNPIPLPSFATMSYSLPTTSVLNSYMTPRNGPSDDEAGRENNSDGHEYPCKTNDESGALAPAKGSKDKRMLKHLWHAALVLILERGRPVTRRVVVASSPLYQPMESIEQLGYELRVYLRVPDLGDGQDRERYRDKSTAGKSNGSSKSAQSSPTTATSSSGIPYTKRTHVRNISGNVSTESGSGAGSGNASGGLHPYYGTPNTNLANTSRVKYREQGVDELLQLKLHQAIAASETVPEGSTIVLATGDGNVSQFTEDGFLGPVRTALRRGWKVELYAWEDGLSRAWRREFGDRSDWGQRGLFRVIEMEQFADALVEAVEQSSD</sequence>
<feature type="region of interest" description="Disordered" evidence="1">
    <location>
        <begin position="76"/>
        <end position="102"/>
    </location>
</feature>